<comment type="caution">
    <text evidence="4">The sequence shown here is derived from an EMBL/GenBank/DDBJ whole genome shotgun (WGS) entry which is preliminary data.</text>
</comment>
<gene>
    <name evidence="4" type="ORF">D8S82_18960</name>
</gene>
<dbReference type="AlphaFoldDB" id="A0A544VYM3"/>
<dbReference type="InterPro" id="IPR011335">
    <property type="entry name" value="Restrct_endonuc-II-like"/>
</dbReference>
<organism evidence="4 5">
    <name type="scientific">Mycolicibacterium hodleri</name>
    <dbReference type="NCBI Taxonomy" id="49897"/>
    <lineage>
        <taxon>Bacteria</taxon>
        <taxon>Bacillati</taxon>
        <taxon>Actinomycetota</taxon>
        <taxon>Actinomycetes</taxon>
        <taxon>Mycobacteriales</taxon>
        <taxon>Mycobacteriaceae</taxon>
        <taxon>Mycolicibacterium</taxon>
    </lineage>
</organism>
<dbReference type="InterPro" id="IPR007560">
    <property type="entry name" value="Restrct_endonuc_IV_Mrr"/>
</dbReference>
<dbReference type="GO" id="GO:0009307">
    <property type="term" value="P:DNA restriction-modification system"/>
    <property type="evidence" value="ECO:0007669"/>
    <property type="project" value="InterPro"/>
</dbReference>
<dbReference type="PANTHER" id="PTHR30015">
    <property type="entry name" value="MRR RESTRICTION SYSTEM PROTEIN"/>
    <property type="match status" value="1"/>
</dbReference>
<evidence type="ECO:0000256" key="2">
    <source>
        <dbReference type="SAM" id="Phobius"/>
    </source>
</evidence>
<feature type="transmembrane region" description="Helical" evidence="2">
    <location>
        <begin position="90"/>
        <end position="109"/>
    </location>
</feature>
<keyword evidence="5" id="KW-1185">Reference proteome</keyword>
<feature type="transmembrane region" description="Helical" evidence="2">
    <location>
        <begin position="56"/>
        <end position="84"/>
    </location>
</feature>
<evidence type="ECO:0000259" key="3">
    <source>
        <dbReference type="Pfam" id="PF04471"/>
    </source>
</evidence>
<dbReference type="EMBL" id="VIFX01000024">
    <property type="protein sequence ID" value="TQR85074.1"/>
    <property type="molecule type" value="Genomic_DNA"/>
</dbReference>
<dbReference type="GO" id="GO:0015666">
    <property type="term" value="F:restriction endodeoxyribonuclease activity"/>
    <property type="evidence" value="ECO:0007669"/>
    <property type="project" value="TreeGrafter"/>
</dbReference>
<feature type="region of interest" description="Disordered" evidence="1">
    <location>
        <begin position="1"/>
        <end position="33"/>
    </location>
</feature>
<feature type="compositionally biased region" description="Low complexity" evidence="1">
    <location>
        <begin position="1"/>
        <end position="19"/>
    </location>
</feature>
<sequence>MWRAPASAADDARAGVARPQHLTPSPRLAPPPRERACLRETRRSLSRVRARSRRRLVGWAAYDSPVWKVYAVVAVAAGIAAHVAGLDFRWSVVAAVLAPALPAFLVGVLRGARTPAAREDPAVAKQAMTGTEFEDHVARIARSSGASVIMTAVTGDYGVDLVVGRRPNRLAIQCKRQSRPVGSGAVQEVVAGAVMHDCAHTMVVTNHDFTPAARRLAERHGCVLVGGAELTRLGSTIRRLVNAEPAR</sequence>
<dbReference type="InterPro" id="IPR052906">
    <property type="entry name" value="Type_IV_Methyl-Rstrct_Enzyme"/>
</dbReference>
<keyword evidence="4" id="KW-0540">Nuclease</keyword>
<dbReference type="Proteomes" id="UP000315759">
    <property type="component" value="Unassembled WGS sequence"/>
</dbReference>
<keyword evidence="2" id="KW-0812">Transmembrane</keyword>
<dbReference type="InterPro" id="IPR011856">
    <property type="entry name" value="tRNA_endonuc-like_dom_sf"/>
</dbReference>
<dbReference type="SUPFAM" id="SSF52980">
    <property type="entry name" value="Restriction endonuclease-like"/>
    <property type="match status" value="1"/>
</dbReference>
<keyword evidence="2" id="KW-0472">Membrane</keyword>
<name>A0A544VYM3_9MYCO</name>
<keyword evidence="4" id="KW-0255">Endonuclease</keyword>
<dbReference type="GO" id="GO:0003677">
    <property type="term" value="F:DNA binding"/>
    <property type="evidence" value="ECO:0007669"/>
    <property type="project" value="InterPro"/>
</dbReference>
<keyword evidence="4" id="KW-0378">Hydrolase</keyword>
<evidence type="ECO:0000313" key="5">
    <source>
        <dbReference type="Proteomes" id="UP000315759"/>
    </source>
</evidence>
<feature type="domain" description="Restriction endonuclease type IV Mrr" evidence="3">
    <location>
        <begin position="126"/>
        <end position="233"/>
    </location>
</feature>
<proteinExistence type="predicted"/>
<dbReference type="Pfam" id="PF04471">
    <property type="entry name" value="Mrr_cat"/>
    <property type="match status" value="1"/>
</dbReference>
<dbReference type="Gene3D" id="3.40.1350.10">
    <property type="match status" value="1"/>
</dbReference>
<keyword evidence="2" id="KW-1133">Transmembrane helix</keyword>
<dbReference type="PANTHER" id="PTHR30015:SF6">
    <property type="entry name" value="SLL1429 PROTEIN"/>
    <property type="match status" value="1"/>
</dbReference>
<accession>A0A544VYM3</accession>
<evidence type="ECO:0000256" key="1">
    <source>
        <dbReference type="SAM" id="MobiDB-lite"/>
    </source>
</evidence>
<reference evidence="4 5" key="1">
    <citation type="submission" date="2018-10" db="EMBL/GenBank/DDBJ databases">
        <title>Draft genome of Mycobacterium hodleri strain B.</title>
        <authorList>
            <person name="Amande T.J."/>
            <person name="Mcgenity T.J."/>
        </authorList>
    </citation>
    <scope>NUCLEOTIDE SEQUENCE [LARGE SCALE GENOMIC DNA]</scope>
    <source>
        <strain evidence="4 5">B</strain>
    </source>
</reference>
<protein>
    <submittedName>
        <fullName evidence="4">Restriction endonuclease</fullName>
    </submittedName>
</protein>
<evidence type="ECO:0000313" key="4">
    <source>
        <dbReference type="EMBL" id="TQR85074.1"/>
    </source>
</evidence>